<evidence type="ECO:0000256" key="2">
    <source>
        <dbReference type="SAM" id="Phobius"/>
    </source>
</evidence>
<gene>
    <name evidence="3" type="ORF">VP01_715g10</name>
</gene>
<keyword evidence="2" id="KW-0812">Transmembrane</keyword>
<dbReference type="Proteomes" id="UP000037035">
    <property type="component" value="Unassembled WGS sequence"/>
</dbReference>
<dbReference type="OrthoDB" id="76215at2759"/>
<evidence type="ECO:0000256" key="1">
    <source>
        <dbReference type="SAM" id="MobiDB-lite"/>
    </source>
</evidence>
<sequence length="312" mass="34726">MMMVILSLRLDAPSVIKKGLFFRGIITGGGPDITGFLGTVCHHHKCHNHYSSYLQFHIISCLTGYFAPDQHNQRNKQQPTHIVGHTTSQKAATSTCPNSPGRQSFCSDTIPNILSSSSANPYEQPSPLHPSSLNSPIAPGSLSTSSYTKNSGSTLVTDDNDISEDGSEAEKASSKNLGDPLLPLKSSQILTKWIGAMEKSAMALYVQEVEDVNFKGKTADKLCFYQKFKKGHDSFFECCEASGFGWDEARCEVIALNEVWVQFLVVSVDLMFMIIIIIVFSNLKRLAMFYYQPHLNAHCFQNQLLWKEKRCQ</sequence>
<feature type="region of interest" description="Disordered" evidence="1">
    <location>
        <begin position="116"/>
        <end position="175"/>
    </location>
</feature>
<comment type="caution">
    <text evidence="3">The sequence shown here is derived from an EMBL/GenBank/DDBJ whole genome shotgun (WGS) entry which is preliminary data.</text>
</comment>
<evidence type="ECO:0000313" key="3">
    <source>
        <dbReference type="EMBL" id="KNZ46569.1"/>
    </source>
</evidence>
<feature type="compositionally biased region" description="Low complexity" evidence="1">
    <location>
        <begin position="125"/>
        <end position="136"/>
    </location>
</feature>
<evidence type="ECO:0000313" key="4">
    <source>
        <dbReference type="Proteomes" id="UP000037035"/>
    </source>
</evidence>
<keyword evidence="2" id="KW-1133">Transmembrane helix</keyword>
<protein>
    <recommendedName>
        <fullName evidence="5">Myb/SANT-like domain-containing protein</fullName>
    </recommendedName>
</protein>
<proteinExistence type="predicted"/>
<accession>A0A0L6UDD0</accession>
<organism evidence="3 4">
    <name type="scientific">Puccinia sorghi</name>
    <dbReference type="NCBI Taxonomy" id="27349"/>
    <lineage>
        <taxon>Eukaryota</taxon>
        <taxon>Fungi</taxon>
        <taxon>Dikarya</taxon>
        <taxon>Basidiomycota</taxon>
        <taxon>Pucciniomycotina</taxon>
        <taxon>Pucciniomycetes</taxon>
        <taxon>Pucciniales</taxon>
        <taxon>Pucciniaceae</taxon>
        <taxon>Puccinia</taxon>
    </lineage>
</organism>
<keyword evidence="4" id="KW-1185">Reference proteome</keyword>
<evidence type="ECO:0008006" key="5">
    <source>
        <dbReference type="Google" id="ProtNLM"/>
    </source>
</evidence>
<reference evidence="3 4" key="1">
    <citation type="submission" date="2015-08" db="EMBL/GenBank/DDBJ databases">
        <title>Next Generation Sequencing and Analysis of the Genome of Puccinia sorghi L Schw, the Causal Agent of Maize Common Rust.</title>
        <authorList>
            <person name="Rochi L."/>
            <person name="Burguener G."/>
            <person name="Darino M."/>
            <person name="Turjanski A."/>
            <person name="Kreff E."/>
            <person name="Dieguez M.J."/>
            <person name="Sacco F."/>
        </authorList>
    </citation>
    <scope>NUCLEOTIDE SEQUENCE [LARGE SCALE GENOMIC DNA]</scope>
    <source>
        <strain evidence="3 4">RO10H11247</strain>
    </source>
</reference>
<dbReference type="AlphaFoldDB" id="A0A0L6UDD0"/>
<dbReference type="EMBL" id="LAVV01012561">
    <property type="protein sequence ID" value="KNZ46569.1"/>
    <property type="molecule type" value="Genomic_DNA"/>
</dbReference>
<feature type="compositionally biased region" description="Polar residues" evidence="1">
    <location>
        <begin position="75"/>
        <end position="102"/>
    </location>
</feature>
<dbReference type="VEuPathDB" id="FungiDB:VP01_715g10"/>
<feature type="transmembrane region" description="Helical" evidence="2">
    <location>
        <begin position="259"/>
        <end position="280"/>
    </location>
</feature>
<feature type="region of interest" description="Disordered" evidence="1">
    <location>
        <begin position="72"/>
        <end position="102"/>
    </location>
</feature>
<keyword evidence="2" id="KW-0472">Membrane</keyword>
<feature type="compositionally biased region" description="Polar residues" evidence="1">
    <location>
        <begin position="141"/>
        <end position="157"/>
    </location>
</feature>
<name>A0A0L6UDD0_9BASI</name>
<feature type="compositionally biased region" description="Acidic residues" evidence="1">
    <location>
        <begin position="158"/>
        <end position="167"/>
    </location>
</feature>